<comment type="caution">
    <text evidence="10">The sequence shown here is derived from an EMBL/GenBank/DDBJ whole genome shotgun (WGS) entry which is preliminary data.</text>
</comment>
<dbReference type="PRINTS" id="PR00122">
    <property type="entry name" value="VACATPASE"/>
</dbReference>
<evidence type="ECO:0000256" key="6">
    <source>
        <dbReference type="ARBA" id="ARBA00023065"/>
    </source>
</evidence>
<evidence type="ECO:0000256" key="2">
    <source>
        <dbReference type="ARBA" id="ARBA00007296"/>
    </source>
</evidence>
<dbReference type="InterPro" id="IPR035921">
    <property type="entry name" value="F/V-ATP_Csub_sf"/>
</dbReference>
<evidence type="ECO:0000313" key="10">
    <source>
        <dbReference type="EMBL" id="GAG19710.1"/>
    </source>
</evidence>
<keyword evidence="7 8" id="KW-0472">Membrane</keyword>
<dbReference type="SUPFAM" id="SSF81333">
    <property type="entry name" value="F1F0 ATP synthase subunit C"/>
    <property type="match status" value="1"/>
</dbReference>
<evidence type="ECO:0000256" key="4">
    <source>
        <dbReference type="ARBA" id="ARBA00022692"/>
    </source>
</evidence>
<proteinExistence type="inferred from homology"/>
<feature type="transmembrane region" description="Helical" evidence="8">
    <location>
        <begin position="53"/>
        <end position="79"/>
    </location>
</feature>
<dbReference type="GO" id="GO:0046961">
    <property type="term" value="F:proton-transporting ATPase activity, rotational mechanism"/>
    <property type="evidence" value="ECO:0007669"/>
    <property type="project" value="InterPro"/>
</dbReference>
<dbReference type="EMBL" id="BARS01034212">
    <property type="protein sequence ID" value="GAG19710.1"/>
    <property type="molecule type" value="Genomic_DNA"/>
</dbReference>
<dbReference type="InterPro" id="IPR000245">
    <property type="entry name" value="ATPase_proteolipid_csu"/>
</dbReference>
<feature type="domain" description="V-ATPase proteolipid subunit C-like" evidence="9">
    <location>
        <begin position="19"/>
        <end position="77"/>
    </location>
</feature>
<gene>
    <name evidence="10" type="ORF">S01H1_52890</name>
</gene>
<dbReference type="GO" id="GO:0033179">
    <property type="term" value="C:proton-transporting V-type ATPase, V0 domain"/>
    <property type="evidence" value="ECO:0007669"/>
    <property type="project" value="InterPro"/>
</dbReference>
<reference evidence="10" key="1">
    <citation type="journal article" date="2014" name="Front. Microbiol.">
        <title>High frequency of phylogenetically diverse reductive dehalogenase-homologous genes in deep subseafloor sedimentary metagenomes.</title>
        <authorList>
            <person name="Kawai M."/>
            <person name="Futagami T."/>
            <person name="Toyoda A."/>
            <person name="Takaki Y."/>
            <person name="Nishi S."/>
            <person name="Hori S."/>
            <person name="Arai W."/>
            <person name="Tsubouchi T."/>
            <person name="Morono Y."/>
            <person name="Uchiyama I."/>
            <person name="Ito T."/>
            <person name="Fujiyama A."/>
            <person name="Inagaki F."/>
            <person name="Takami H."/>
        </authorList>
    </citation>
    <scope>NUCLEOTIDE SEQUENCE</scope>
    <source>
        <strain evidence="10">Expedition CK06-06</strain>
    </source>
</reference>
<evidence type="ECO:0000256" key="8">
    <source>
        <dbReference type="SAM" id="Phobius"/>
    </source>
</evidence>
<evidence type="ECO:0000256" key="1">
    <source>
        <dbReference type="ARBA" id="ARBA00004141"/>
    </source>
</evidence>
<feature type="non-terminal residue" evidence="10">
    <location>
        <position position="1"/>
    </location>
</feature>
<protein>
    <recommendedName>
        <fullName evidence="9">V-ATPase proteolipid subunit C-like domain-containing protein</fullName>
    </recommendedName>
</protein>
<evidence type="ECO:0000256" key="7">
    <source>
        <dbReference type="ARBA" id="ARBA00023136"/>
    </source>
</evidence>
<comment type="subcellular location">
    <subcellularLocation>
        <location evidence="1">Membrane</location>
        <topology evidence="1">Multi-pass membrane protein</topology>
    </subcellularLocation>
</comment>
<comment type="similarity">
    <text evidence="2">Belongs to the V-ATPase proteolipid subunit family.</text>
</comment>
<accession>X0VN83</accession>
<dbReference type="AlphaFoldDB" id="X0VN83"/>
<keyword evidence="3" id="KW-0813">Transport</keyword>
<dbReference type="Pfam" id="PF00137">
    <property type="entry name" value="ATP-synt_C"/>
    <property type="match status" value="1"/>
</dbReference>
<keyword evidence="6" id="KW-0406">Ion transport</keyword>
<dbReference type="CDD" id="cd18180">
    <property type="entry name" value="ATP-synt_Vo_Ao_c_NTPK_rpt2"/>
    <property type="match status" value="1"/>
</dbReference>
<dbReference type="Gene3D" id="1.20.120.610">
    <property type="entry name" value="lithium bound rotor ring of v- atpase"/>
    <property type="match status" value="1"/>
</dbReference>
<name>X0VN83_9ZZZZ</name>
<organism evidence="10">
    <name type="scientific">marine sediment metagenome</name>
    <dbReference type="NCBI Taxonomy" id="412755"/>
    <lineage>
        <taxon>unclassified sequences</taxon>
        <taxon>metagenomes</taxon>
        <taxon>ecological metagenomes</taxon>
    </lineage>
</organism>
<sequence length="86" mass="8290">GVLGGEVKAIPIGMGYAALGGGIVIGLSSATAIAQGAIAASGMGAVAKRPETFGQAIVLAVMAETFAIFGLLIAILIFVGTKIMGG</sequence>
<evidence type="ECO:0000259" key="9">
    <source>
        <dbReference type="Pfam" id="PF00137"/>
    </source>
</evidence>
<feature type="transmembrane region" description="Helical" evidence="8">
    <location>
        <begin position="12"/>
        <end position="33"/>
    </location>
</feature>
<keyword evidence="4 8" id="KW-0812">Transmembrane</keyword>
<keyword evidence="5 8" id="KW-1133">Transmembrane helix</keyword>
<evidence type="ECO:0000256" key="5">
    <source>
        <dbReference type="ARBA" id="ARBA00022989"/>
    </source>
</evidence>
<evidence type="ECO:0000256" key="3">
    <source>
        <dbReference type="ARBA" id="ARBA00022448"/>
    </source>
</evidence>
<dbReference type="InterPro" id="IPR002379">
    <property type="entry name" value="ATPase_proteolipid_c-like_dom"/>
</dbReference>